<keyword evidence="2" id="KW-1185">Reference proteome</keyword>
<sequence length="54" mass="6137">MSRYIELVEEVNKLRVDKSNDARLKVLSGQLDKINSSAKRFYGTGGNYKSAWSL</sequence>
<dbReference type="Proteomes" id="UP000693706">
    <property type="component" value="Segment"/>
</dbReference>
<dbReference type="EMBL" id="MT732457">
    <property type="protein sequence ID" value="QQV90412.1"/>
    <property type="molecule type" value="Genomic_DNA"/>
</dbReference>
<gene>
    <name evidence="1" type="ORF">Harreka1_5</name>
</gene>
<accession>A0A8E4ZCG5</accession>
<organism evidence="1 2">
    <name type="scientific">Olleya phage Harreka_1</name>
    <dbReference type="NCBI Taxonomy" id="2745673"/>
    <lineage>
        <taxon>Viruses</taxon>
        <taxon>Duplodnaviria</taxon>
        <taxon>Heunggongvirae</taxon>
        <taxon>Uroviricota</taxon>
        <taxon>Caudoviricetes</taxon>
        <taxon>Aggregaviridae</taxon>
        <taxon>Harrekavirus</taxon>
        <taxon>Harrekavirus harreka</taxon>
    </lineage>
</organism>
<protein>
    <submittedName>
        <fullName evidence="1">Uncharacterized protein</fullName>
    </submittedName>
</protein>
<evidence type="ECO:0000313" key="1">
    <source>
        <dbReference type="EMBL" id="QQV90412.1"/>
    </source>
</evidence>
<reference evidence="1" key="1">
    <citation type="submission" date="2020-07" db="EMBL/GenBank/DDBJ databases">
        <title>Highly diverse flavobacterial phages as mortality factor during North Sea spring blooms.</title>
        <authorList>
            <person name="Bartlau N."/>
            <person name="Wichels A."/>
            <person name="Krohne G."/>
            <person name="Adriaenssens E.M."/>
            <person name="Heins A."/>
            <person name="Fuchs B.M."/>
            <person name="Amann R."/>
            <person name="Moraru C."/>
        </authorList>
    </citation>
    <scope>NUCLEOTIDE SEQUENCE</scope>
</reference>
<proteinExistence type="predicted"/>
<name>A0A8E4ZCG5_9CAUD</name>
<evidence type="ECO:0000313" key="2">
    <source>
        <dbReference type="Proteomes" id="UP000693706"/>
    </source>
</evidence>